<comment type="subcellular location">
    <subcellularLocation>
        <location evidence="1">Cell membrane</location>
        <topology evidence="1">Multi-pass membrane protein</topology>
    </subcellularLocation>
</comment>
<dbReference type="PANTHER" id="PTHR30250">
    <property type="entry name" value="PST FAMILY PREDICTED COLANIC ACID TRANSPORTER"/>
    <property type="match status" value="1"/>
</dbReference>
<feature type="transmembrane region" description="Helical" evidence="7">
    <location>
        <begin position="405"/>
        <end position="424"/>
    </location>
</feature>
<evidence type="ECO:0000256" key="5">
    <source>
        <dbReference type="ARBA" id="ARBA00022989"/>
    </source>
</evidence>
<feature type="transmembrane region" description="Helical" evidence="7">
    <location>
        <begin position="350"/>
        <end position="370"/>
    </location>
</feature>
<keyword evidence="3" id="KW-1003">Cell membrane</keyword>
<gene>
    <name evidence="8" type="ORF">UW44_C0003G0011</name>
</gene>
<feature type="transmembrane region" description="Helical" evidence="7">
    <location>
        <begin position="194"/>
        <end position="215"/>
    </location>
</feature>
<dbReference type="PANTHER" id="PTHR30250:SF10">
    <property type="entry name" value="LIPOPOLYSACCHARIDE BIOSYNTHESIS PROTEIN WZXC"/>
    <property type="match status" value="1"/>
</dbReference>
<evidence type="ECO:0000313" key="9">
    <source>
        <dbReference type="Proteomes" id="UP000034006"/>
    </source>
</evidence>
<feature type="transmembrane region" description="Helical" evidence="7">
    <location>
        <begin position="169"/>
        <end position="188"/>
    </location>
</feature>
<evidence type="ECO:0000256" key="2">
    <source>
        <dbReference type="ARBA" id="ARBA00007430"/>
    </source>
</evidence>
<reference evidence="8 9" key="1">
    <citation type="journal article" date="2015" name="Nature">
        <title>rRNA introns, odd ribosomes, and small enigmatic genomes across a large radiation of phyla.</title>
        <authorList>
            <person name="Brown C.T."/>
            <person name="Hug L.A."/>
            <person name="Thomas B.C."/>
            <person name="Sharon I."/>
            <person name="Castelle C.J."/>
            <person name="Singh A."/>
            <person name="Wilkins M.J."/>
            <person name="Williams K.H."/>
            <person name="Banfield J.F."/>
        </authorList>
    </citation>
    <scope>NUCLEOTIDE SEQUENCE [LARGE SCALE GENOMIC DNA]</scope>
</reference>
<dbReference type="Proteomes" id="UP000034006">
    <property type="component" value="Unassembled WGS sequence"/>
</dbReference>
<keyword evidence="4 7" id="KW-0812">Transmembrane</keyword>
<name>A0A0G1I042_9BACT</name>
<dbReference type="InterPro" id="IPR050833">
    <property type="entry name" value="Poly_Biosynth_Transport"/>
</dbReference>
<comment type="caution">
    <text evidence="8">The sequence shown here is derived from an EMBL/GenBank/DDBJ whole genome shotgun (WGS) entry which is preliminary data.</text>
</comment>
<accession>A0A0G1I042</accession>
<keyword evidence="5 7" id="KW-1133">Transmembrane helix</keyword>
<feature type="transmembrane region" description="Helical" evidence="7">
    <location>
        <begin position="137"/>
        <end position="157"/>
    </location>
</feature>
<evidence type="ECO:0000256" key="3">
    <source>
        <dbReference type="ARBA" id="ARBA00022475"/>
    </source>
</evidence>
<protein>
    <submittedName>
        <fullName evidence="8">Polysaccharide biosynthesis protein</fullName>
    </submittedName>
</protein>
<feature type="transmembrane region" description="Helical" evidence="7">
    <location>
        <begin position="436"/>
        <end position="454"/>
    </location>
</feature>
<sequence length="499" mass="55647">MIDETLSAGRQSSPDAPSILEVQEVKRRSVSGVLALVSRTFIIQIISFVATLALTIFLDPNTYGVFYLVSSVVNFLAYFSDVGLAAALIQKKEGITKEDLSTTFTVQQLLVVTLLFLLFILSPIIRTQYHIDQTGVYLLYAMGVSLFLSSLKTIPSIMLEREIKFSKLILPQVLETLTFNAVAVYFAWRGFGVTSFTLAVLGRGIVGLIAMYVVYPWKPSFGISRSSLSHLLRFGLPYQINTFLAVLKDDGMTIILTRIIGTQGLGYIGWASRWAGLPLRIVMDNLTKVSFPTFARLQHDKERLAKAVEISLKYMCLLAFPILVGMGFLALPLTHLIPRYSKWLPALIPLYIYLYNSAWASISTSLTNLLNATGHIKSTFKLMLMWTGLTWLTMPFMAIKLGYMGVAYATGLIATSSVITILLAKKHVDFSFVNIVKTPLQALLPMIFWLYFSAGTINSISSLIIVIVFAVLVYILAILILEGKLFFRQTLSYFKIKHA</sequence>
<feature type="transmembrane region" description="Helical" evidence="7">
    <location>
        <begin position="382"/>
        <end position="399"/>
    </location>
</feature>
<dbReference type="AlphaFoldDB" id="A0A0G1I042"/>
<evidence type="ECO:0000256" key="7">
    <source>
        <dbReference type="SAM" id="Phobius"/>
    </source>
</evidence>
<feature type="transmembrane region" description="Helical" evidence="7">
    <location>
        <begin position="311"/>
        <end position="330"/>
    </location>
</feature>
<keyword evidence="6 7" id="KW-0472">Membrane</keyword>
<dbReference type="STRING" id="1618387.UW44_C0003G0011"/>
<feature type="transmembrane region" description="Helical" evidence="7">
    <location>
        <begin position="64"/>
        <end position="89"/>
    </location>
</feature>
<proteinExistence type="inferred from homology"/>
<dbReference type="GO" id="GO:0005886">
    <property type="term" value="C:plasma membrane"/>
    <property type="evidence" value="ECO:0007669"/>
    <property type="project" value="UniProtKB-SubCell"/>
</dbReference>
<dbReference type="Pfam" id="PF13440">
    <property type="entry name" value="Polysacc_synt_3"/>
    <property type="match status" value="1"/>
</dbReference>
<organism evidence="8 9">
    <name type="scientific">Candidatus Collierbacteria bacterium GW2011_GWB2_44_22</name>
    <dbReference type="NCBI Taxonomy" id="1618387"/>
    <lineage>
        <taxon>Bacteria</taxon>
        <taxon>Candidatus Collieribacteriota</taxon>
    </lineage>
</organism>
<comment type="similarity">
    <text evidence="2">Belongs to the polysaccharide synthase family.</text>
</comment>
<dbReference type="EMBL" id="LCIH01000003">
    <property type="protein sequence ID" value="KKT52168.1"/>
    <property type="molecule type" value="Genomic_DNA"/>
</dbReference>
<evidence type="ECO:0000256" key="6">
    <source>
        <dbReference type="ARBA" id="ARBA00023136"/>
    </source>
</evidence>
<feature type="transmembrane region" description="Helical" evidence="7">
    <location>
        <begin position="109"/>
        <end position="125"/>
    </location>
</feature>
<feature type="transmembrane region" description="Helical" evidence="7">
    <location>
        <begin position="460"/>
        <end position="481"/>
    </location>
</feature>
<evidence type="ECO:0000313" key="8">
    <source>
        <dbReference type="EMBL" id="KKT52168.1"/>
    </source>
</evidence>
<evidence type="ECO:0000256" key="4">
    <source>
        <dbReference type="ARBA" id="ARBA00022692"/>
    </source>
</evidence>
<feature type="transmembrane region" description="Helical" evidence="7">
    <location>
        <begin position="36"/>
        <end position="58"/>
    </location>
</feature>
<evidence type="ECO:0000256" key="1">
    <source>
        <dbReference type="ARBA" id="ARBA00004651"/>
    </source>
</evidence>